<protein>
    <submittedName>
        <fullName evidence="1">Protein GVQW3 like protein</fullName>
    </submittedName>
</protein>
<evidence type="ECO:0000313" key="2">
    <source>
        <dbReference type="Proteomes" id="UP000807504"/>
    </source>
</evidence>
<reference evidence="1" key="1">
    <citation type="journal article" date="2020" name="bioRxiv">
        <title>Chromosome-level reference genome of the European wasp spider Argiope bruennichi: a resource for studies on range expansion and evolutionary adaptation.</title>
        <authorList>
            <person name="Sheffer M.M."/>
            <person name="Hoppe A."/>
            <person name="Krehenwinkel H."/>
            <person name="Uhl G."/>
            <person name="Kuss A.W."/>
            <person name="Jensen L."/>
            <person name="Jensen C."/>
            <person name="Gillespie R.G."/>
            <person name="Hoff K.J."/>
            <person name="Prost S."/>
        </authorList>
    </citation>
    <scope>NUCLEOTIDE SEQUENCE</scope>
</reference>
<sequence length="104" mass="12125">MSAMYGKNSISRARVFEWNKRFREGQVSLKDSSRPGQAHLVIATVDAAVRNDRRRTVDDIRLMMGISHGTAHAILTEPLKYRKICAQWVPRSFWRRGRTECRQH</sequence>
<comment type="caution">
    <text evidence="1">The sequence shown here is derived from an EMBL/GenBank/DDBJ whole genome shotgun (WGS) entry which is preliminary data.</text>
</comment>
<keyword evidence="2" id="KW-1185">Reference proteome</keyword>
<gene>
    <name evidence="1" type="ORF">HNY73_006397</name>
</gene>
<dbReference type="EMBL" id="JABXBU010000011">
    <property type="protein sequence ID" value="KAF8791550.1"/>
    <property type="molecule type" value="Genomic_DNA"/>
</dbReference>
<organism evidence="1 2">
    <name type="scientific">Argiope bruennichi</name>
    <name type="common">Wasp spider</name>
    <name type="synonym">Aranea bruennichi</name>
    <dbReference type="NCBI Taxonomy" id="94029"/>
    <lineage>
        <taxon>Eukaryota</taxon>
        <taxon>Metazoa</taxon>
        <taxon>Ecdysozoa</taxon>
        <taxon>Arthropoda</taxon>
        <taxon>Chelicerata</taxon>
        <taxon>Arachnida</taxon>
        <taxon>Araneae</taxon>
        <taxon>Araneomorphae</taxon>
        <taxon>Entelegynae</taxon>
        <taxon>Araneoidea</taxon>
        <taxon>Araneidae</taxon>
        <taxon>Argiope</taxon>
    </lineage>
</organism>
<dbReference type="PANTHER" id="PTHR46060">
    <property type="entry name" value="MARINER MOS1 TRANSPOSASE-LIKE PROTEIN"/>
    <property type="match status" value="1"/>
</dbReference>
<dbReference type="PANTHER" id="PTHR46060:SF1">
    <property type="entry name" value="MARINER MOS1 TRANSPOSASE-LIKE PROTEIN"/>
    <property type="match status" value="1"/>
</dbReference>
<evidence type="ECO:0000313" key="1">
    <source>
        <dbReference type="EMBL" id="KAF8791550.1"/>
    </source>
</evidence>
<dbReference type="AlphaFoldDB" id="A0A8T0FQ11"/>
<accession>A0A8T0FQ11</accession>
<reference evidence="1" key="2">
    <citation type="submission" date="2020-06" db="EMBL/GenBank/DDBJ databases">
        <authorList>
            <person name="Sheffer M."/>
        </authorList>
    </citation>
    <scope>NUCLEOTIDE SEQUENCE</scope>
</reference>
<proteinExistence type="predicted"/>
<dbReference type="InterPro" id="IPR052709">
    <property type="entry name" value="Transposase-MT_Hybrid"/>
</dbReference>
<name>A0A8T0FQ11_ARGBR</name>
<dbReference type="Proteomes" id="UP000807504">
    <property type="component" value="Unassembled WGS sequence"/>
</dbReference>